<dbReference type="AlphaFoldDB" id="G9N6V0"/>
<dbReference type="InParanoid" id="G9N6V0"/>
<proteinExistence type="predicted"/>
<comment type="caution">
    <text evidence="2">The sequence shown here is derived from an EMBL/GenBank/DDBJ whole genome shotgun (WGS) entry which is preliminary data.</text>
</comment>
<evidence type="ECO:0000313" key="3">
    <source>
        <dbReference type="Proteomes" id="UP000007115"/>
    </source>
</evidence>
<gene>
    <name evidence="2" type="ORF">TRIVIDRAFT_43201</name>
</gene>
<dbReference type="VEuPathDB" id="FungiDB:TRIVIDRAFT_43201"/>
<keyword evidence="1" id="KW-0732">Signal</keyword>
<name>G9N6V0_HYPVG</name>
<evidence type="ECO:0008006" key="4">
    <source>
        <dbReference type="Google" id="ProtNLM"/>
    </source>
</evidence>
<keyword evidence="3" id="KW-1185">Reference proteome</keyword>
<accession>G9N6V0</accession>
<sequence>MRLTTAIFTTLCLAFSATADQRICFPIPGQPATVPQSILDLDPQIKVDWGNKLCAQSTFPSEALQISYTALEDGILAEDGHIYGVELALRFITSELICTNLVNALLGVGACPGGGLFTLSGPFEQWSYLVALN</sequence>
<dbReference type="GeneID" id="25794169"/>
<dbReference type="RefSeq" id="XP_013952003.1">
    <property type="nucleotide sequence ID" value="XM_014096528.1"/>
</dbReference>
<dbReference type="HOGENOM" id="CLU_1875724_0_0_1"/>
<evidence type="ECO:0000313" key="2">
    <source>
        <dbReference type="EMBL" id="EHK17810.1"/>
    </source>
</evidence>
<evidence type="ECO:0000256" key="1">
    <source>
        <dbReference type="SAM" id="SignalP"/>
    </source>
</evidence>
<dbReference type="eggNOG" id="ENOG502RQTU">
    <property type="taxonomic scope" value="Eukaryota"/>
</dbReference>
<protein>
    <recommendedName>
        <fullName evidence="4">Ecp2 effector protein domain-containing protein</fullName>
    </recommendedName>
</protein>
<reference evidence="2 3" key="1">
    <citation type="journal article" date="2011" name="Genome Biol.">
        <title>Comparative genome sequence analysis underscores mycoparasitism as the ancestral life style of Trichoderma.</title>
        <authorList>
            <person name="Kubicek C.P."/>
            <person name="Herrera-Estrella A."/>
            <person name="Seidl-Seiboth V."/>
            <person name="Martinez D.A."/>
            <person name="Druzhinina I.S."/>
            <person name="Thon M."/>
            <person name="Zeilinger S."/>
            <person name="Casas-Flores S."/>
            <person name="Horwitz B.A."/>
            <person name="Mukherjee P.K."/>
            <person name="Mukherjee M."/>
            <person name="Kredics L."/>
            <person name="Alcaraz L.D."/>
            <person name="Aerts A."/>
            <person name="Antal Z."/>
            <person name="Atanasova L."/>
            <person name="Cervantes-Badillo M.G."/>
            <person name="Challacombe J."/>
            <person name="Chertkov O."/>
            <person name="McCluskey K."/>
            <person name="Coulpier F."/>
            <person name="Deshpande N."/>
            <person name="von Doehren H."/>
            <person name="Ebbole D.J."/>
            <person name="Esquivel-Naranjo E.U."/>
            <person name="Fekete E."/>
            <person name="Flipphi M."/>
            <person name="Glaser F."/>
            <person name="Gomez-Rodriguez E.Y."/>
            <person name="Gruber S."/>
            <person name="Han C."/>
            <person name="Henrissat B."/>
            <person name="Hermosa R."/>
            <person name="Hernandez-Onate M."/>
            <person name="Karaffa L."/>
            <person name="Kosti I."/>
            <person name="Le Crom S."/>
            <person name="Lindquist E."/>
            <person name="Lucas S."/>
            <person name="Luebeck M."/>
            <person name="Luebeck P.S."/>
            <person name="Margeot A."/>
            <person name="Metz B."/>
            <person name="Misra M."/>
            <person name="Nevalainen H."/>
            <person name="Omann M."/>
            <person name="Packer N."/>
            <person name="Perrone G."/>
            <person name="Uresti-Rivera E.E."/>
            <person name="Salamov A."/>
            <person name="Schmoll M."/>
            <person name="Seiboth B."/>
            <person name="Shapiro H."/>
            <person name="Sukno S."/>
            <person name="Tamayo-Ramos J.A."/>
            <person name="Tisch D."/>
            <person name="Wiest A."/>
            <person name="Wilkinson H.H."/>
            <person name="Zhang M."/>
            <person name="Coutinho P.M."/>
            <person name="Kenerley C.M."/>
            <person name="Monte E."/>
            <person name="Baker S.E."/>
            <person name="Grigoriev I.V."/>
        </authorList>
    </citation>
    <scope>NUCLEOTIDE SEQUENCE [LARGE SCALE GENOMIC DNA]</scope>
    <source>
        <strain evidence="3">Gv29-8 / FGSC 10586</strain>
    </source>
</reference>
<dbReference type="Proteomes" id="UP000007115">
    <property type="component" value="Unassembled WGS sequence"/>
</dbReference>
<organism evidence="2 3">
    <name type="scientific">Hypocrea virens (strain Gv29-8 / FGSC 10586)</name>
    <name type="common">Gliocladium virens</name>
    <name type="synonym">Trichoderma virens</name>
    <dbReference type="NCBI Taxonomy" id="413071"/>
    <lineage>
        <taxon>Eukaryota</taxon>
        <taxon>Fungi</taxon>
        <taxon>Dikarya</taxon>
        <taxon>Ascomycota</taxon>
        <taxon>Pezizomycotina</taxon>
        <taxon>Sordariomycetes</taxon>
        <taxon>Hypocreomycetidae</taxon>
        <taxon>Hypocreales</taxon>
        <taxon>Hypocreaceae</taxon>
        <taxon>Trichoderma</taxon>
    </lineage>
</organism>
<feature type="chain" id="PRO_5003524157" description="Ecp2 effector protein domain-containing protein" evidence="1">
    <location>
        <begin position="20"/>
        <end position="133"/>
    </location>
</feature>
<feature type="signal peptide" evidence="1">
    <location>
        <begin position="1"/>
        <end position="19"/>
    </location>
</feature>
<dbReference type="OMA" id="STPFEQW"/>
<dbReference type="EMBL" id="ABDF02000088">
    <property type="protein sequence ID" value="EHK17810.1"/>
    <property type="molecule type" value="Genomic_DNA"/>
</dbReference>
<dbReference type="OrthoDB" id="4876019at2759"/>